<dbReference type="Pfam" id="PF01755">
    <property type="entry name" value="Glyco_transf_25"/>
    <property type="match status" value="1"/>
</dbReference>
<evidence type="ECO:0000259" key="4">
    <source>
        <dbReference type="Pfam" id="PF01755"/>
    </source>
</evidence>
<dbReference type="InterPro" id="IPR050757">
    <property type="entry name" value="Collagen_mod_GT25"/>
</dbReference>
<dbReference type="CDD" id="cd06532">
    <property type="entry name" value="Glyco_transf_25"/>
    <property type="match status" value="1"/>
</dbReference>
<evidence type="ECO:0000313" key="6">
    <source>
        <dbReference type="Proteomes" id="UP000800040"/>
    </source>
</evidence>
<dbReference type="Proteomes" id="UP000800040">
    <property type="component" value="Unassembled WGS sequence"/>
</dbReference>
<protein>
    <recommendedName>
        <fullName evidence="4">Glycosyl transferase family 25 domain-containing protein</fullName>
    </recommendedName>
</protein>
<gene>
    <name evidence="5" type="ORF">BDW02DRAFT_642038</name>
</gene>
<accession>A0A6A5K0X5</accession>
<reference evidence="5" key="1">
    <citation type="submission" date="2020-01" db="EMBL/GenBank/DDBJ databases">
        <authorList>
            <consortium name="DOE Joint Genome Institute"/>
            <person name="Haridas S."/>
            <person name="Albert R."/>
            <person name="Binder M."/>
            <person name="Bloem J."/>
            <person name="Labutti K."/>
            <person name="Salamov A."/>
            <person name="Andreopoulos B."/>
            <person name="Baker S.E."/>
            <person name="Barry K."/>
            <person name="Bills G."/>
            <person name="Bluhm B.H."/>
            <person name="Cannon C."/>
            <person name="Castanera R."/>
            <person name="Culley D.E."/>
            <person name="Daum C."/>
            <person name="Ezra D."/>
            <person name="Gonzalez J.B."/>
            <person name="Henrissat B."/>
            <person name="Kuo A."/>
            <person name="Liang C."/>
            <person name="Lipzen A."/>
            <person name="Lutzoni F."/>
            <person name="Magnuson J."/>
            <person name="Mondo S."/>
            <person name="Nolan M."/>
            <person name="Ohm R."/>
            <person name="Pangilinan J."/>
            <person name="Park H.-J."/>
            <person name="Ramirez L."/>
            <person name="Alfaro M."/>
            <person name="Sun H."/>
            <person name="Tritt A."/>
            <person name="Yoshinaga Y."/>
            <person name="Zwiers L.-H."/>
            <person name="Turgeon B.G."/>
            <person name="Goodwin S.B."/>
            <person name="Spatafora J.W."/>
            <person name="Crous P.W."/>
            <person name="Grigoriev I.V."/>
        </authorList>
    </citation>
    <scope>NUCLEOTIDE SEQUENCE</scope>
    <source>
        <strain evidence="5">P77</strain>
    </source>
</reference>
<dbReference type="InterPro" id="IPR002654">
    <property type="entry name" value="Glyco_trans_25"/>
</dbReference>
<evidence type="ECO:0000256" key="1">
    <source>
        <dbReference type="ARBA" id="ARBA00006721"/>
    </source>
</evidence>
<organism evidence="5 6">
    <name type="scientific">Decorospora gaudefroyi</name>
    <dbReference type="NCBI Taxonomy" id="184978"/>
    <lineage>
        <taxon>Eukaryota</taxon>
        <taxon>Fungi</taxon>
        <taxon>Dikarya</taxon>
        <taxon>Ascomycota</taxon>
        <taxon>Pezizomycotina</taxon>
        <taxon>Dothideomycetes</taxon>
        <taxon>Pleosporomycetidae</taxon>
        <taxon>Pleosporales</taxon>
        <taxon>Pleosporineae</taxon>
        <taxon>Pleosporaceae</taxon>
        <taxon>Decorospora</taxon>
    </lineage>
</organism>
<sequence>MGLMSPKTGATFEAVKRRSGWRSAPRLLTTCVFFAVLWVWLNLTSSAILIPTDSFEYLKDEGLKEILNTTLGFEKIFVLNLPSRTDRRDAITLSSAVSNIKLEFVEGVTGASIHDKAYPPPEANKKLLSGIRGSWRTHMNALQRVVEQNLTTALIFEDDVDWDLRVRQNLQRFALASRFLSSSSKQYTSTLQSKLEHHTNTETPATAIQIIDTSTLPKTLHSLPLSSLPSVTKPTRSPYGDPTNWDILWLGHCGAGMPRPPPHPPSTPATDLSLLTLPNDATVPSARHLKAHPFQSDPDALATTFPPHTRIYHAATGGTLCTVAYAVSQRGARRLLHQFAMQGWSAIFDAELGRWCAGYDPDLGRQSTPSKTAAAGGGRDAHGKERVCLTTQPPIFSHHHPRGGQSDIGGLGGGYATKYETKYLRYSVRMNLEKLVWGREGEVVDQWPDEEDGV</sequence>
<evidence type="ECO:0000313" key="5">
    <source>
        <dbReference type="EMBL" id="KAF1830599.1"/>
    </source>
</evidence>
<dbReference type="GO" id="GO:0016740">
    <property type="term" value="F:transferase activity"/>
    <property type="evidence" value="ECO:0007669"/>
    <property type="project" value="UniProtKB-KW"/>
</dbReference>
<name>A0A6A5K0X5_9PLEO</name>
<dbReference type="AlphaFoldDB" id="A0A6A5K0X5"/>
<dbReference type="OrthoDB" id="47375at2759"/>
<comment type="similarity">
    <text evidence="1">Belongs to the glycosyltransferase 25 family.</text>
</comment>
<evidence type="ECO:0000256" key="3">
    <source>
        <dbReference type="ARBA" id="ARBA00022679"/>
    </source>
</evidence>
<keyword evidence="2" id="KW-0328">Glycosyltransferase</keyword>
<keyword evidence="3" id="KW-0808">Transferase</keyword>
<dbReference type="PANTHER" id="PTHR10730">
    <property type="entry name" value="PROCOLLAGEN-LYSINE,2-OXOGLUTARATE 5-DIOXYGENASE/GLYCOSYLTRANSFERASE 25 FAMILY MEMBER"/>
    <property type="match status" value="1"/>
</dbReference>
<dbReference type="EMBL" id="ML975390">
    <property type="protein sequence ID" value="KAF1830599.1"/>
    <property type="molecule type" value="Genomic_DNA"/>
</dbReference>
<keyword evidence="6" id="KW-1185">Reference proteome</keyword>
<feature type="domain" description="Glycosyl transferase family 25" evidence="4">
    <location>
        <begin position="74"/>
        <end position="194"/>
    </location>
</feature>
<evidence type="ECO:0000256" key="2">
    <source>
        <dbReference type="ARBA" id="ARBA00022676"/>
    </source>
</evidence>
<dbReference type="PANTHER" id="PTHR10730:SF53">
    <property type="entry name" value="GLYCOSYLTRANSFERASE 25 FAMILY MEMBER"/>
    <property type="match status" value="1"/>
</dbReference>
<proteinExistence type="inferred from homology"/>